<comment type="caution">
    <text evidence="2">The sequence shown here is derived from an EMBL/GenBank/DDBJ whole genome shotgun (WGS) entry which is preliminary data.</text>
</comment>
<protein>
    <recommendedName>
        <fullName evidence="4">BIG2 domain-containing protein</fullName>
    </recommendedName>
</protein>
<dbReference type="Proteomes" id="UP000184105">
    <property type="component" value="Unassembled WGS sequence"/>
</dbReference>
<name>A0AAX2F457_9BACT</name>
<dbReference type="PROSITE" id="PS51257">
    <property type="entry name" value="PROKAR_LIPOPROTEIN"/>
    <property type="match status" value="1"/>
</dbReference>
<evidence type="ECO:0000313" key="2">
    <source>
        <dbReference type="EMBL" id="SHF86786.1"/>
    </source>
</evidence>
<evidence type="ECO:0008006" key="4">
    <source>
        <dbReference type="Google" id="ProtNLM"/>
    </source>
</evidence>
<evidence type="ECO:0000313" key="3">
    <source>
        <dbReference type="Proteomes" id="UP000184105"/>
    </source>
</evidence>
<reference evidence="2 3" key="1">
    <citation type="submission" date="2016-11" db="EMBL/GenBank/DDBJ databases">
        <authorList>
            <person name="Varghese N."/>
            <person name="Submissions S."/>
        </authorList>
    </citation>
    <scope>NUCLEOTIDE SEQUENCE [LARGE SCALE GENOMIC DNA]</scope>
    <source>
        <strain evidence="2 3">DSM 22613</strain>
    </source>
</reference>
<dbReference type="AlphaFoldDB" id="A0AAX2F457"/>
<organism evidence="2 3">
    <name type="scientific">Prevotella scopos JCM 17725</name>
    <dbReference type="NCBI Taxonomy" id="1236518"/>
    <lineage>
        <taxon>Bacteria</taxon>
        <taxon>Pseudomonadati</taxon>
        <taxon>Bacteroidota</taxon>
        <taxon>Bacteroidia</taxon>
        <taxon>Bacteroidales</taxon>
        <taxon>Prevotellaceae</taxon>
        <taxon>Prevotella</taxon>
    </lineage>
</organism>
<dbReference type="RefSeq" id="WP_065367683.1">
    <property type="nucleotide sequence ID" value="NZ_CP016204.1"/>
</dbReference>
<sequence>MKLKYFFSAVLTACLALAFTACSNEEDSPEVKPEPKVETALTFDTDTVSVGVGETTTFNITAGGGEYKAFSENPDVATMNIDGNKISVTAVKSGFTGIVVSDAAGNYKRVLVKAMYKTLLLDKDEVNMTIKVGHTDGYALLTITGGNGGYEAVSDHNDIVDIYSIENGVITIKALSNGTAMITITDKMGVSKVVKVTVTTTDIPYSDEEKADIMASTSETIVFDNTQSRGYGSKSIGEKDGKQLAQWNYYDGIYIKCWFSGDLTIGMKTDGKVEVKSDYWGTSVTQYEGVNVEILKVSDTHVWGIMWVLKDNYLHYGYFVLPKGEAED</sequence>
<dbReference type="Gene3D" id="2.60.40.1080">
    <property type="match status" value="1"/>
</dbReference>
<dbReference type="EMBL" id="FQWA01000014">
    <property type="protein sequence ID" value="SHF86786.1"/>
    <property type="molecule type" value="Genomic_DNA"/>
</dbReference>
<proteinExistence type="predicted"/>
<keyword evidence="3" id="KW-1185">Reference proteome</keyword>
<feature type="chain" id="PRO_5043365306" description="BIG2 domain-containing protein" evidence="1">
    <location>
        <begin position="24"/>
        <end position="328"/>
    </location>
</feature>
<evidence type="ECO:0000256" key="1">
    <source>
        <dbReference type="SAM" id="SignalP"/>
    </source>
</evidence>
<gene>
    <name evidence="2" type="ORF">SAMN05444364_1146</name>
</gene>
<accession>A0AAX2F457</accession>
<feature type="signal peptide" evidence="1">
    <location>
        <begin position="1"/>
        <end position="23"/>
    </location>
</feature>
<keyword evidence="1" id="KW-0732">Signal</keyword>